<comment type="caution">
    <text evidence="5">The sequence shown here is derived from an EMBL/GenBank/DDBJ whole genome shotgun (WGS) entry which is preliminary data.</text>
</comment>
<protein>
    <submittedName>
        <fullName evidence="5">Patatin-like phospholipase/acyl hydrolase</fullName>
    </submittedName>
</protein>
<dbReference type="EMBL" id="JACIFX010000015">
    <property type="protein sequence ID" value="MBB4232668.1"/>
    <property type="molecule type" value="Genomic_DNA"/>
</dbReference>
<feature type="domain" description="PNPLA" evidence="4">
    <location>
        <begin position="1"/>
        <end position="122"/>
    </location>
</feature>
<evidence type="ECO:0000313" key="5">
    <source>
        <dbReference type="EMBL" id="MBB4232668.1"/>
    </source>
</evidence>
<comment type="similarity">
    <text evidence="1">Belongs to the patatin family.</text>
</comment>
<evidence type="ECO:0000313" key="6">
    <source>
        <dbReference type="Proteomes" id="UP000551353"/>
    </source>
</evidence>
<evidence type="ECO:0000256" key="1">
    <source>
        <dbReference type="ARBA" id="ARBA00010240"/>
    </source>
</evidence>
<dbReference type="Gene3D" id="3.40.1090.10">
    <property type="entry name" value="Cytosolic phospholipase A2 catalytic domain"/>
    <property type="match status" value="1"/>
</dbReference>
<dbReference type="SUPFAM" id="SSF52151">
    <property type="entry name" value="FabD/lysophospholipase-like"/>
    <property type="match status" value="1"/>
</dbReference>
<keyword evidence="2" id="KW-0443">Lipid metabolism</keyword>
<dbReference type="CDD" id="cd07199">
    <property type="entry name" value="Pat17_PNPLA8_PNPLA9_like"/>
    <property type="match status" value="1"/>
</dbReference>
<name>A0ABR6IYQ1_9HYPH</name>
<proteinExistence type="inferred from homology"/>
<feature type="short sequence motif" description="DGA/G" evidence="3">
    <location>
        <begin position="109"/>
        <end position="111"/>
    </location>
</feature>
<dbReference type="PANTHER" id="PTHR32176">
    <property type="entry name" value="XYLOSE ISOMERASE"/>
    <property type="match status" value="1"/>
</dbReference>
<comment type="caution">
    <text evidence="3">Lacks conserved residue(s) required for the propagation of feature annotation.</text>
</comment>
<organism evidence="5 6">
    <name type="scientific">Rhizobium mongolense</name>
    <dbReference type="NCBI Taxonomy" id="57676"/>
    <lineage>
        <taxon>Bacteria</taxon>
        <taxon>Pseudomonadati</taxon>
        <taxon>Pseudomonadota</taxon>
        <taxon>Alphaproteobacteria</taxon>
        <taxon>Hyphomicrobiales</taxon>
        <taxon>Rhizobiaceae</taxon>
        <taxon>Rhizobium/Agrobacterium group</taxon>
        <taxon>Rhizobium</taxon>
    </lineage>
</organism>
<dbReference type="InterPro" id="IPR016035">
    <property type="entry name" value="Acyl_Trfase/lysoPLipase"/>
</dbReference>
<accession>A0ABR6IYQ1</accession>
<dbReference type="Pfam" id="PF01734">
    <property type="entry name" value="Patatin"/>
    <property type="match status" value="1"/>
</dbReference>
<dbReference type="PANTHER" id="PTHR32176:SF92">
    <property type="entry name" value="XYLOSE ISOMERASE"/>
    <property type="match status" value="1"/>
</dbReference>
<gene>
    <name evidence="5" type="ORF">GGD56_006565</name>
</gene>
<evidence type="ECO:0000256" key="3">
    <source>
        <dbReference type="PROSITE-ProRule" id="PRU01161"/>
    </source>
</evidence>
<dbReference type="PROSITE" id="PS51635">
    <property type="entry name" value="PNPLA"/>
    <property type="match status" value="1"/>
</dbReference>
<evidence type="ECO:0000259" key="4">
    <source>
        <dbReference type="PROSITE" id="PS51635"/>
    </source>
</evidence>
<dbReference type="Proteomes" id="UP000551353">
    <property type="component" value="Unassembled WGS sequence"/>
</dbReference>
<dbReference type="InterPro" id="IPR002641">
    <property type="entry name" value="PNPLA_dom"/>
</dbReference>
<sequence>MDIFPRSDWKLGRLLARLRKPFGAKYRNIELRQAVEAVIGDEALIGHARTRLLVPAVNMSKGQMQMFKTPHNPNLVRDRHLLAADVAMATSAAPLFFPMAKVQNSNYVDGGIVANSPDLCAVHEAIYFCGQKIDDVHVLSIGTTSSEFSLPNSIGQDIGAIGWLKNDRILSTVMTTQQQLVHFMITHQLKERYLRIDHKPSAEQTSDLGLDIATESRRETLLALADASYQNIAASPQLRDFLNHRPEPITFSGE</sequence>
<reference evidence="5 6" key="1">
    <citation type="submission" date="2020-08" db="EMBL/GenBank/DDBJ databases">
        <title>Genomic Encyclopedia of Type Strains, Phase IV (KMG-V): Genome sequencing to study the core and pangenomes of soil and plant-associated prokaryotes.</title>
        <authorList>
            <person name="Whitman W."/>
        </authorList>
    </citation>
    <scope>NUCLEOTIDE SEQUENCE [LARGE SCALE GENOMIC DNA]</scope>
    <source>
        <strain evidence="5 6">SEMIA 4087</strain>
    </source>
</reference>
<keyword evidence="6" id="KW-1185">Reference proteome</keyword>
<evidence type="ECO:0000256" key="2">
    <source>
        <dbReference type="ARBA" id="ARBA00023098"/>
    </source>
</evidence>
<dbReference type="NCBIfam" id="NF041079">
    <property type="entry name" value="CBASS_lipase"/>
    <property type="match status" value="1"/>
</dbReference>